<feature type="domain" description="Thiamine pyrophosphate enzyme TPP-binding" evidence="5">
    <location>
        <begin position="383"/>
        <end position="518"/>
    </location>
</feature>
<proteinExistence type="inferred from homology"/>
<dbReference type="InterPro" id="IPR012001">
    <property type="entry name" value="Thiamin_PyroP_enz_TPP-bd_dom"/>
</dbReference>
<accession>A0A381RVW3</accession>
<dbReference type="Pfam" id="PF02776">
    <property type="entry name" value="TPP_enzyme_N"/>
    <property type="match status" value="1"/>
</dbReference>
<dbReference type="InterPro" id="IPR012000">
    <property type="entry name" value="Thiamin_PyroP_enz_cen_dom"/>
</dbReference>
<dbReference type="GO" id="GO:0030976">
    <property type="term" value="F:thiamine pyrophosphate binding"/>
    <property type="evidence" value="ECO:0007669"/>
    <property type="project" value="InterPro"/>
</dbReference>
<dbReference type="Gene3D" id="3.40.50.1220">
    <property type="entry name" value="TPP-binding domain"/>
    <property type="match status" value="1"/>
</dbReference>
<dbReference type="Pfam" id="PF02775">
    <property type="entry name" value="TPP_enzyme_C"/>
    <property type="match status" value="1"/>
</dbReference>
<dbReference type="InterPro" id="IPR045229">
    <property type="entry name" value="TPP_enz"/>
</dbReference>
<evidence type="ECO:0000259" key="4">
    <source>
        <dbReference type="Pfam" id="PF00205"/>
    </source>
</evidence>
<dbReference type="AlphaFoldDB" id="A0A381RVW3"/>
<dbReference type="GO" id="GO:0003984">
    <property type="term" value="F:acetolactate synthase activity"/>
    <property type="evidence" value="ECO:0007669"/>
    <property type="project" value="TreeGrafter"/>
</dbReference>
<evidence type="ECO:0000256" key="3">
    <source>
        <dbReference type="RuleBase" id="RU362132"/>
    </source>
</evidence>
<organism evidence="7">
    <name type="scientific">marine metagenome</name>
    <dbReference type="NCBI Taxonomy" id="408172"/>
    <lineage>
        <taxon>unclassified sequences</taxon>
        <taxon>metagenomes</taxon>
        <taxon>ecological metagenomes</taxon>
    </lineage>
</organism>
<protein>
    <recommendedName>
        <fullName evidence="8">Thiamine pyrophosphate-binding protein</fullName>
    </recommendedName>
</protein>
<dbReference type="CDD" id="cd00568">
    <property type="entry name" value="TPP_enzymes"/>
    <property type="match status" value="1"/>
</dbReference>
<gene>
    <name evidence="7" type="ORF">METZ01_LOCUS48178</name>
</gene>
<dbReference type="EMBL" id="UINC01002315">
    <property type="protein sequence ID" value="SUZ95324.1"/>
    <property type="molecule type" value="Genomic_DNA"/>
</dbReference>
<evidence type="ECO:0008006" key="8">
    <source>
        <dbReference type="Google" id="ProtNLM"/>
    </source>
</evidence>
<dbReference type="SUPFAM" id="SSF52467">
    <property type="entry name" value="DHS-like NAD/FAD-binding domain"/>
    <property type="match status" value="1"/>
</dbReference>
<dbReference type="GO" id="GO:0050660">
    <property type="term" value="F:flavin adenine dinucleotide binding"/>
    <property type="evidence" value="ECO:0007669"/>
    <property type="project" value="TreeGrafter"/>
</dbReference>
<dbReference type="Pfam" id="PF00205">
    <property type="entry name" value="TPP_enzyme_M"/>
    <property type="match status" value="1"/>
</dbReference>
<dbReference type="PANTHER" id="PTHR18968">
    <property type="entry name" value="THIAMINE PYROPHOSPHATE ENZYMES"/>
    <property type="match status" value="1"/>
</dbReference>
<dbReference type="GO" id="GO:0009097">
    <property type="term" value="P:isoleucine biosynthetic process"/>
    <property type="evidence" value="ECO:0007669"/>
    <property type="project" value="TreeGrafter"/>
</dbReference>
<keyword evidence="2 3" id="KW-0786">Thiamine pyrophosphate</keyword>
<feature type="domain" description="Thiamine pyrophosphate enzyme central" evidence="4">
    <location>
        <begin position="184"/>
        <end position="304"/>
    </location>
</feature>
<sequence>VSHVFAISGGASLHLIHSLADNENIQYVCNHNEQAAAMAADGYSRVSGNIGVALTTSGPGATNLITGICCSYYDSVPSLFITGQVSTFRMKGDTGVRQIGFQETPIVDVVKSITKYAYTINHPSEIKYQIQKALHIARSGRPGPVLIDIPDDLQRVNIESSLLKNFQPDIEQEKGNLTDTILSIMSMIKKSKRPVIIAGWGVHLSKTQSDFIKFAEDLNLPIALTWGAADLISFDHELYIGTFGTHGNRHANFAVQNADLIISLGSRLDTKSTGSPVNTFARKAKRIMVEIDINELNKFKKFDLKFDKLIHCDLKDFFDEVQKINIQKFFNKHDDWVNQINQWQEAFNAFDDRKNLSTTQVNPYNFVDRISDNLKENSKVFIDTGCSIAWFMQSIRTPKTVRVFHDFNNTAMGWALPASIGGYYADLGKSPIITIVGDGGFMMTSYELATAMHNNIPLKIFIMNNQGYSMIQQTQDQWLDSNYYASSKQGGISFPDFQKLSKAYNFKYFELKDDSDLHLVEEIFAYPKALICNVFIDNDFRVTPQVKFGRPNEDMGPLLPRDMFNANMIIDPIK</sequence>
<evidence type="ECO:0000256" key="1">
    <source>
        <dbReference type="ARBA" id="ARBA00007812"/>
    </source>
</evidence>
<reference evidence="7" key="1">
    <citation type="submission" date="2018-05" db="EMBL/GenBank/DDBJ databases">
        <authorList>
            <person name="Lanie J.A."/>
            <person name="Ng W.-L."/>
            <person name="Kazmierczak K.M."/>
            <person name="Andrzejewski T.M."/>
            <person name="Davidsen T.M."/>
            <person name="Wayne K.J."/>
            <person name="Tettelin H."/>
            <person name="Glass J.I."/>
            <person name="Rusch D."/>
            <person name="Podicherti R."/>
            <person name="Tsui H.-C.T."/>
            <person name="Winkler M.E."/>
        </authorList>
    </citation>
    <scope>NUCLEOTIDE SEQUENCE</scope>
</reference>
<dbReference type="FunFam" id="3.40.50.970:FF:000007">
    <property type="entry name" value="Acetolactate synthase"/>
    <property type="match status" value="1"/>
</dbReference>
<dbReference type="GO" id="GO:0005948">
    <property type="term" value="C:acetolactate synthase complex"/>
    <property type="evidence" value="ECO:0007669"/>
    <property type="project" value="TreeGrafter"/>
</dbReference>
<dbReference type="GO" id="GO:0000287">
    <property type="term" value="F:magnesium ion binding"/>
    <property type="evidence" value="ECO:0007669"/>
    <property type="project" value="InterPro"/>
</dbReference>
<feature type="domain" description="Thiamine pyrophosphate enzyme N-terminal TPP-binding" evidence="6">
    <location>
        <begin position="1"/>
        <end position="89"/>
    </location>
</feature>
<dbReference type="InterPro" id="IPR029061">
    <property type="entry name" value="THDP-binding"/>
</dbReference>
<evidence type="ECO:0000313" key="7">
    <source>
        <dbReference type="EMBL" id="SUZ95324.1"/>
    </source>
</evidence>
<name>A0A381RVW3_9ZZZZ</name>
<evidence type="ECO:0000259" key="5">
    <source>
        <dbReference type="Pfam" id="PF02775"/>
    </source>
</evidence>
<dbReference type="CDD" id="cd07035">
    <property type="entry name" value="TPP_PYR_POX_like"/>
    <property type="match status" value="1"/>
</dbReference>
<dbReference type="InterPro" id="IPR029035">
    <property type="entry name" value="DHS-like_NAD/FAD-binding_dom"/>
</dbReference>
<dbReference type="InterPro" id="IPR011766">
    <property type="entry name" value="TPP_enzyme_TPP-bd"/>
</dbReference>
<dbReference type="PANTHER" id="PTHR18968:SF142">
    <property type="entry name" value="ACETOLACTATE SYNTHASE"/>
    <property type="match status" value="1"/>
</dbReference>
<feature type="non-terminal residue" evidence="7">
    <location>
        <position position="1"/>
    </location>
</feature>
<dbReference type="SUPFAM" id="SSF52518">
    <property type="entry name" value="Thiamin diphosphate-binding fold (THDP-binding)"/>
    <property type="match status" value="2"/>
</dbReference>
<evidence type="ECO:0000259" key="6">
    <source>
        <dbReference type="Pfam" id="PF02776"/>
    </source>
</evidence>
<comment type="similarity">
    <text evidence="1 3">Belongs to the TPP enzyme family.</text>
</comment>
<dbReference type="Gene3D" id="3.40.50.970">
    <property type="match status" value="2"/>
</dbReference>
<dbReference type="GO" id="GO:0009099">
    <property type="term" value="P:L-valine biosynthetic process"/>
    <property type="evidence" value="ECO:0007669"/>
    <property type="project" value="TreeGrafter"/>
</dbReference>
<evidence type="ECO:0000256" key="2">
    <source>
        <dbReference type="ARBA" id="ARBA00023052"/>
    </source>
</evidence>